<name>A0A2S3R8C4_VIBVL</name>
<dbReference type="Proteomes" id="UP000237466">
    <property type="component" value="Unassembled WGS sequence"/>
</dbReference>
<reference evidence="1 2" key="1">
    <citation type="journal article" date="2018" name="Front. Microbiol.">
        <title>Phylogeny of Vibrio vulnificus from the Analysis of the Core-Genome: Implications for Intra-Species Taxonomy.</title>
        <authorList>
            <person name="Roig F.J."/>
            <person name="Gonzalez-Candelas F."/>
            <person name="Sanjuan E."/>
            <person name="Fouz B."/>
            <person name="Feil E.J."/>
            <person name="Llorens C."/>
            <person name="Baker-Austin C."/>
            <person name="Oliver J.D."/>
            <person name="Danin-Poleg Y."/>
            <person name="Gibas C.J."/>
            <person name="Kashi Y."/>
            <person name="Gulig P.A."/>
            <person name="Morrison S.S."/>
            <person name="Amaro C."/>
        </authorList>
    </citation>
    <scope>NUCLEOTIDE SEQUENCE [LARGE SCALE GENOMIC DNA]</scope>
    <source>
        <strain evidence="1 2">CECT4608</strain>
    </source>
</reference>
<accession>A0A2S3R8C4</accession>
<gene>
    <name evidence="1" type="ORF">CRN52_01395</name>
</gene>
<dbReference type="EMBL" id="PDGH01000020">
    <property type="protein sequence ID" value="POB49962.1"/>
    <property type="molecule type" value="Genomic_DNA"/>
</dbReference>
<sequence length="150" mass="16956">MNKKSDLSNPELAEIYIITLFSRLYESWPTSIPVTAQDITGIEFDMESLFYPDAPAIPKEWNVCESLLNWLEMEGYIFGDRSGGDVFTWRQCQLTQKAIEAMKSLPDPLNPESKRTLADGFLDAAKDLSKQSIHELVKVGMTSLYQQISG</sequence>
<comment type="caution">
    <text evidence="1">The sequence shown here is derived from an EMBL/GenBank/DDBJ whole genome shotgun (WGS) entry which is preliminary data.</text>
</comment>
<protein>
    <submittedName>
        <fullName evidence="1">Uncharacterized protein</fullName>
    </submittedName>
</protein>
<dbReference type="AlphaFoldDB" id="A0A2S3R8C4"/>
<evidence type="ECO:0000313" key="2">
    <source>
        <dbReference type="Proteomes" id="UP000237466"/>
    </source>
</evidence>
<evidence type="ECO:0000313" key="1">
    <source>
        <dbReference type="EMBL" id="POB49962.1"/>
    </source>
</evidence>
<organism evidence="1 2">
    <name type="scientific">Vibrio vulnificus</name>
    <dbReference type="NCBI Taxonomy" id="672"/>
    <lineage>
        <taxon>Bacteria</taxon>
        <taxon>Pseudomonadati</taxon>
        <taxon>Pseudomonadota</taxon>
        <taxon>Gammaproteobacteria</taxon>
        <taxon>Vibrionales</taxon>
        <taxon>Vibrionaceae</taxon>
        <taxon>Vibrio</taxon>
    </lineage>
</organism>
<proteinExistence type="predicted"/>
<dbReference type="RefSeq" id="WP_103199661.1">
    <property type="nucleotide sequence ID" value="NZ_PDGH01000020.1"/>
</dbReference>